<evidence type="ECO:0000313" key="7">
    <source>
        <dbReference type="EMBL" id="MBM6744620.1"/>
    </source>
</evidence>
<evidence type="ECO:0000259" key="5">
    <source>
        <dbReference type="Pfam" id="PF00149"/>
    </source>
</evidence>
<protein>
    <submittedName>
        <fullName evidence="7">Bifunctional metallophosphatase/5'-nucleotidase</fullName>
    </submittedName>
</protein>
<dbReference type="Proteomes" id="UP000775686">
    <property type="component" value="Unassembled WGS sequence"/>
</dbReference>
<dbReference type="SUPFAM" id="SSF56300">
    <property type="entry name" value="Metallo-dependent phosphatases"/>
    <property type="match status" value="1"/>
</dbReference>
<keyword evidence="3" id="KW-0812">Transmembrane</keyword>
<keyword evidence="1 4" id="KW-0732">Signal</keyword>
<dbReference type="RefSeq" id="WP_204864259.1">
    <property type="nucleotide sequence ID" value="NZ_JACJKH010000016.1"/>
</dbReference>
<dbReference type="PRINTS" id="PR01607">
    <property type="entry name" value="APYRASEFAMLY"/>
</dbReference>
<feature type="domain" description="5'-Nucleotidase C-terminal" evidence="6">
    <location>
        <begin position="373"/>
        <end position="544"/>
    </location>
</feature>
<feature type="chain" id="PRO_5045638537" evidence="4">
    <location>
        <begin position="26"/>
        <end position="786"/>
    </location>
</feature>
<evidence type="ECO:0000313" key="8">
    <source>
        <dbReference type="Proteomes" id="UP000775686"/>
    </source>
</evidence>
<dbReference type="Pfam" id="PF02872">
    <property type="entry name" value="5_nucleotid_C"/>
    <property type="match status" value="1"/>
</dbReference>
<dbReference type="EMBL" id="JACJKH010000016">
    <property type="protein sequence ID" value="MBM6744620.1"/>
    <property type="molecule type" value="Genomic_DNA"/>
</dbReference>
<evidence type="ECO:0000256" key="2">
    <source>
        <dbReference type="SAM" id="MobiDB-lite"/>
    </source>
</evidence>
<name>A0ABS2EHV1_9FIRM</name>
<feature type="region of interest" description="Disordered" evidence="2">
    <location>
        <begin position="36"/>
        <end position="62"/>
    </location>
</feature>
<feature type="compositionally biased region" description="Basic and acidic residues" evidence="2">
    <location>
        <begin position="748"/>
        <end position="757"/>
    </location>
</feature>
<dbReference type="InterPro" id="IPR008334">
    <property type="entry name" value="5'-Nucleotdase_C"/>
</dbReference>
<evidence type="ECO:0000259" key="6">
    <source>
        <dbReference type="Pfam" id="PF02872"/>
    </source>
</evidence>
<sequence>MRNRKCILAAVLALGLTFQAVPVSAEETVEAIDETVQATEETTQSTEETAQQEEDTVQTEEETTEITIYHTNDTHGYLQGDGESVIGLPLVAGLKNADENAILVDAGDATQGLPLASLTQGNDVIQLMNLAGYDVMAAGNHEFDFGTDAFLKNVSLAEFPVLAANIYKDNQLLLAGQQDDTDGCHVIIERQGKKIGFFGLTTTETASATNPEGIQGVTFADEIETAKTEIAHLEEAGADVVIAVAHMGDETGGADCTSEDLANGMTGEYQGKLDAIIDGHSHTVENEEVNDVQIVQTGTGLSAVGKLTVSVSENSDPVVTEELLGIEDFAEVTPDAEVAAELEKITSEQNDSLQEVIGSTPTTLWAGWIGNVPPTRFVETNYGDLAADAIAGAAKAMVQQNGTEEEKQMPVVGVENGGGIREMISNGDITKGDLVSTFPFSNTIYMKKITPKILYEVMEQSGSSLDGQDPETGMLLQQSVSGGFLQISGFQVVFNPDAEQGSRVVSITLDGQSTPLDRTDDTTQIIMAGNNYIMSGGNDYTMLADLPKYAEAGGELETIEAYVENSLNNGTLSGYQGTKGRIAYTGSVYQPKDYTASVKIVNEDGSVFANQEISYRVDGGEGQMGRTDENGILNITVTDGGHGIRVSDSQDEVYVDNYAGLGIVEDTLRTMPQLTAPEAGSEIPVNSTEEPKDPEDPEDPSKDDETTDPGKDTGTGSGGSENDKKDPGASDGTTNTGNTTKTDNGADGQKKAVKTGDEAPVEAAGTAAIVSLAVIAAVLGTKVRRK</sequence>
<dbReference type="Pfam" id="PF00149">
    <property type="entry name" value="Metallophos"/>
    <property type="match status" value="1"/>
</dbReference>
<keyword evidence="8" id="KW-1185">Reference proteome</keyword>
<keyword evidence="3" id="KW-1133">Transmembrane helix</keyword>
<accession>A0ABS2EHV1</accession>
<feature type="compositionally biased region" description="Low complexity" evidence="2">
    <location>
        <begin position="731"/>
        <end position="747"/>
    </location>
</feature>
<dbReference type="InterPro" id="IPR006179">
    <property type="entry name" value="5_nucleotidase/apyrase"/>
</dbReference>
<dbReference type="InterPro" id="IPR029052">
    <property type="entry name" value="Metallo-depent_PP-like"/>
</dbReference>
<feature type="transmembrane region" description="Helical" evidence="3">
    <location>
        <begin position="763"/>
        <end position="781"/>
    </location>
</feature>
<dbReference type="Gene3D" id="3.90.780.10">
    <property type="entry name" value="5'-Nucleotidase, C-terminal domain"/>
    <property type="match status" value="1"/>
</dbReference>
<feature type="compositionally biased region" description="Basic and acidic residues" evidence="2">
    <location>
        <begin position="699"/>
        <end position="711"/>
    </location>
</feature>
<evidence type="ECO:0000256" key="4">
    <source>
        <dbReference type="SAM" id="SignalP"/>
    </source>
</evidence>
<dbReference type="PANTHER" id="PTHR11575">
    <property type="entry name" value="5'-NUCLEOTIDASE-RELATED"/>
    <property type="match status" value="1"/>
</dbReference>
<feature type="domain" description="Calcineurin-like phosphoesterase" evidence="5">
    <location>
        <begin position="67"/>
        <end position="283"/>
    </location>
</feature>
<dbReference type="Gene3D" id="3.60.21.10">
    <property type="match status" value="1"/>
</dbReference>
<dbReference type="PANTHER" id="PTHR11575:SF24">
    <property type="entry name" value="5'-NUCLEOTIDASE"/>
    <property type="match status" value="1"/>
</dbReference>
<dbReference type="SUPFAM" id="SSF55816">
    <property type="entry name" value="5'-nucleotidase (syn. UDP-sugar hydrolase), C-terminal domain"/>
    <property type="match status" value="1"/>
</dbReference>
<dbReference type="InterPro" id="IPR036907">
    <property type="entry name" value="5'-Nucleotdase_C_sf"/>
</dbReference>
<evidence type="ECO:0000256" key="1">
    <source>
        <dbReference type="ARBA" id="ARBA00022729"/>
    </source>
</evidence>
<keyword evidence="3" id="KW-0472">Membrane</keyword>
<proteinExistence type="predicted"/>
<gene>
    <name evidence="7" type="ORF">H6A32_09930</name>
</gene>
<reference evidence="7 8" key="1">
    <citation type="journal article" date="2021" name="Sci. Rep.">
        <title>The distribution of antibiotic resistance genes in chicken gut microbiota commensals.</title>
        <authorList>
            <person name="Juricova H."/>
            <person name="Matiasovicova J."/>
            <person name="Kubasova T."/>
            <person name="Cejkova D."/>
            <person name="Rychlik I."/>
        </authorList>
    </citation>
    <scope>NUCLEOTIDE SEQUENCE [LARGE SCALE GENOMIC DNA]</scope>
    <source>
        <strain evidence="7 8">An770</strain>
    </source>
</reference>
<feature type="compositionally biased region" description="Acidic residues" evidence="2">
    <location>
        <begin position="50"/>
        <end position="62"/>
    </location>
</feature>
<dbReference type="InterPro" id="IPR004843">
    <property type="entry name" value="Calcineurin-like_PHP"/>
</dbReference>
<organism evidence="7 8">
    <name type="scientific">Drancourtella massiliensis</name>
    <dbReference type="NCBI Taxonomy" id="1632013"/>
    <lineage>
        <taxon>Bacteria</taxon>
        <taxon>Bacillati</taxon>
        <taxon>Bacillota</taxon>
        <taxon>Clostridia</taxon>
        <taxon>Eubacteriales</taxon>
        <taxon>Oscillospiraceae</taxon>
        <taxon>Drancourtella</taxon>
    </lineage>
</organism>
<feature type="region of interest" description="Disordered" evidence="2">
    <location>
        <begin position="676"/>
        <end position="759"/>
    </location>
</feature>
<feature type="signal peptide" evidence="4">
    <location>
        <begin position="1"/>
        <end position="25"/>
    </location>
</feature>
<feature type="compositionally biased region" description="Low complexity" evidence="2">
    <location>
        <begin position="36"/>
        <end position="49"/>
    </location>
</feature>
<comment type="caution">
    <text evidence="7">The sequence shown here is derived from an EMBL/GenBank/DDBJ whole genome shotgun (WGS) entry which is preliminary data.</text>
</comment>
<evidence type="ECO:0000256" key="3">
    <source>
        <dbReference type="SAM" id="Phobius"/>
    </source>
</evidence>